<evidence type="ECO:0000313" key="2">
    <source>
        <dbReference type="EMBL" id="BBB92248.1"/>
    </source>
</evidence>
<dbReference type="InterPro" id="IPR024705">
    <property type="entry name" value="Ssp411"/>
</dbReference>
<gene>
    <name evidence="2" type="ORF">MAMMFC1_02933</name>
</gene>
<dbReference type="InterPro" id="IPR036249">
    <property type="entry name" value="Thioredoxin-like_sf"/>
</dbReference>
<dbReference type="Proteomes" id="UP000276437">
    <property type="component" value="Chromosome"/>
</dbReference>
<reference evidence="2 3" key="1">
    <citation type="journal article" date="2018" name="Int. J. Syst. Evol. Microbiol.">
        <title>Methylomusa anaerophila gen. nov., sp. nov., an anaerobic methanol-utilizing bacterium isolated from a microbial fuel cell.</title>
        <authorList>
            <person name="Amano N."/>
            <person name="Yamamuro A."/>
            <person name="Miyahara M."/>
            <person name="Kouzuma A."/>
            <person name="Abe T."/>
            <person name="Watanabe K."/>
        </authorList>
    </citation>
    <scope>NUCLEOTIDE SEQUENCE [LARGE SCALE GENOMIC DNA]</scope>
    <source>
        <strain evidence="2 3">MMFC1</strain>
    </source>
</reference>
<feature type="domain" description="Spermatogenesis-associated protein 20-like TRX" evidence="1">
    <location>
        <begin position="7"/>
        <end position="59"/>
    </location>
</feature>
<organism evidence="2 3">
    <name type="scientific">Methylomusa anaerophila</name>
    <dbReference type="NCBI Taxonomy" id="1930071"/>
    <lineage>
        <taxon>Bacteria</taxon>
        <taxon>Bacillati</taxon>
        <taxon>Bacillota</taxon>
        <taxon>Negativicutes</taxon>
        <taxon>Selenomonadales</taxon>
        <taxon>Sporomusaceae</taxon>
        <taxon>Methylomusa</taxon>
    </lineage>
</organism>
<dbReference type="Gene3D" id="3.40.30.10">
    <property type="entry name" value="Glutaredoxin"/>
    <property type="match status" value="1"/>
</dbReference>
<dbReference type="Pfam" id="PF03190">
    <property type="entry name" value="Thioredox_DsbH"/>
    <property type="match status" value="1"/>
</dbReference>
<proteinExistence type="predicted"/>
<dbReference type="AlphaFoldDB" id="A0A348AMF0"/>
<dbReference type="InterPro" id="IPR004879">
    <property type="entry name" value="Ssp411-like_TRX"/>
</dbReference>
<dbReference type="PANTHER" id="PTHR42899:SF1">
    <property type="entry name" value="SPERMATOGENESIS-ASSOCIATED PROTEIN 20"/>
    <property type="match status" value="1"/>
</dbReference>
<dbReference type="KEGG" id="mana:MAMMFC1_02933"/>
<name>A0A348AMF0_9FIRM</name>
<evidence type="ECO:0000313" key="3">
    <source>
        <dbReference type="Proteomes" id="UP000276437"/>
    </source>
</evidence>
<accession>A0A348AMF0</accession>
<dbReference type="EMBL" id="AP018449">
    <property type="protein sequence ID" value="BBB92248.1"/>
    <property type="molecule type" value="Genomic_DNA"/>
</dbReference>
<evidence type="ECO:0000259" key="1">
    <source>
        <dbReference type="Pfam" id="PF03190"/>
    </source>
</evidence>
<protein>
    <recommendedName>
        <fullName evidence="1">Spermatogenesis-associated protein 20-like TRX domain-containing protein</fullName>
    </recommendedName>
</protein>
<dbReference type="SUPFAM" id="SSF52833">
    <property type="entry name" value="Thioredoxin-like"/>
    <property type="match status" value="1"/>
</dbReference>
<dbReference type="RefSeq" id="WP_197723825.1">
    <property type="nucleotide sequence ID" value="NZ_AP018449.1"/>
</dbReference>
<sequence length="60" mass="7060">MTTEHVNHLANEKSPYLLQHAHNPIDWYPWGEKAFEKALMEDKPIFLSIGYSTCHWCQVC</sequence>
<dbReference type="PANTHER" id="PTHR42899">
    <property type="entry name" value="SPERMATOGENESIS-ASSOCIATED PROTEIN 20"/>
    <property type="match status" value="1"/>
</dbReference>
<keyword evidence="3" id="KW-1185">Reference proteome</keyword>